<keyword evidence="1" id="KW-0472">Membrane</keyword>
<dbReference type="Proteomes" id="UP000231383">
    <property type="component" value="Unassembled WGS sequence"/>
</dbReference>
<evidence type="ECO:0000256" key="1">
    <source>
        <dbReference type="SAM" id="Phobius"/>
    </source>
</evidence>
<feature type="domain" description="DUF4342" evidence="2">
    <location>
        <begin position="11"/>
        <end position="86"/>
    </location>
</feature>
<feature type="transmembrane region" description="Helical" evidence="1">
    <location>
        <begin position="48"/>
        <end position="77"/>
    </location>
</feature>
<dbReference type="AlphaFoldDB" id="A0A2M8EZY2"/>
<gene>
    <name evidence="3" type="ORF">CO051_02900</name>
</gene>
<dbReference type="EMBL" id="PFSC01000077">
    <property type="protein sequence ID" value="PJC32601.1"/>
    <property type="molecule type" value="Genomic_DNA"/>
</dbReference>
<sequence>MPTAKSKTKAKKEETFTLTGDGLLKKVKELINEGNIRKITIKDKTGKTIFIVPLTLGVVGAVLAPVLAGIGAIAALITECSITVERE</sequence>
<keyword evidence="1" id="KW-0812">Transmembrane</keyword>
<evidence type="ECO:0000313" key="3">
    <source>
        <dbReference type="EMBL" id="PJC32601.1"/>
    </source>
</evidence>
<accession>A0A2M8EZY2</accession>
<evidence type="ECO:0000259" key="2">
    <source>
        <dbReference type="Pfam" id="PF14242"/>
    </source>
</evidence>
<dbReference type="InterPro" id="IPR025642">
    <property type="entry name" value="DUF4342"/>
</dbReference>
<protein>
    <recommendedName>
        <fullName evidence="2">DUF4342 domain-containing protein</fullName>
    </recommendedName>
</protein>
<organism evidence="3 4">
    <name type="scientific">Candidatus Roizmanbacteria bacterium CG_4_9_14_0_2_um_filter_39_13</name>
    <dbReference type="NCBI Taxonomy" id="1974839"/>
    <lineage>
        <taxon>Bacteria</taxon>
        <taxon>Candidatus Roizmaniibacteriota</taxon>
    </lineage>
</organism>
<keyword evidence="1" id="KW-1133">Transmembrane helix</keyword>
<name>A0A2M8EZY2_9BACT</name>
<evidence type="ECO:0000313" key="4">
    <source>
        <dbReference type="Proteomes" id="UP000231383"/>
    </source>
</evidence>
<dbReference type="Pfam" id="PF14242">
    <property type="entry name" value="DUF4342"/>
    <property type="match status" value="1"/>
</dbReference>
<reference evidence="4" key="1">
    <citation type="submission" date="2017-09" db="EMBL/GenBank/DDBJ databases">
        <title>Depth-based differentiation of microbial function through sediment-hosted aquifers and enrichment of novel symbionts in the deep terrestrial subsurface.</title>
        <authorList>
            <person name="Probst A.J."/>
            <person name="Ladd B."/>
            <person name="Jarett J.K."/>
            <person name="Geller-Mcgrath D.E."/>
            <person name="Sieber C.M.K."/>
            <person name="Emerson J.B."/>
            <person name="Anantharaman K."/>
            <person name="Thomas B.C."/>
            <person name="Malmstrom R."/>
            <person name="Stieglmeier M."/>
            <person name="Klingl A."/>
            <person name="Woyke T."/>
            <person name="Ryan C.M."/>
            <person name="Banfield J.F."/>
        </authorList>
    </citation>
    <scope>NUCLEOTIDE SEQUENCE [LARGE SCALE GENOMIC DNA]</scope>
</reference>
<comment type="caution">
    <text evidence="3">The sequence shown here is derived from an EMBL/GenBank/DDBJ whole genome shotgun (WGS) entry which is preliminary data.</text>
</comment>
<proteinExistence type="predicted"/>